<organism evidence="1 2">
    <name type="scientific">Hymenolepis diminuta</name>
    <name type="common">Rat tapeworm</name>
    <dbReference type="NCBI Taxonomy" id="6216"/>
    <lineage>
        <taxon>Eukaryota</taxon>
        <taxon>Metazoa</taxon>
        <taxon>Spiralia</taxon>
        <taxon>Lophotrochozoa</taxon>
        <taxon>Platyhelminthes</taxon>
        <taxon>Cestoda</taxon>
        <taxon>Eucestoda</taxon>
        <taxon>Cyclophyllidea</taxon>
        <taxon>Hymenolepididae</taxon>
        <taxon>Hymenolepis</taxon>
    </lineage>
</organism>
<sequence length="65" mass="6838">MSKGASFGYSPVSLKSTSVPLNNNAHLSITCSYASCSSPLFLNTLPSLSLSLTRLKIVVASLNTF</sequence>
<dbReference type="AlphaFoldDB" id="A0A564Z8R6"/>
<accession>A0A564Z8R6</accession>
<protein>
    <submittedName>
        <fullName evidence="1">Uncharacterized protein</fullName>
    </submittedName>
</protein>
<keyword evidence="2" id="KW-1185">Reference proteome</keyword>
<gene>
    <name evidence="1" type="ORF">WMSIL1_LOCUS13629</name>
</gene>
<evidence type="ECO:0000313" key="2">
    <source>
        <dbReference type="Proteomes" id="UP000321570"/>
    </source>
</evidence>
<dbReference type="Proteomes" id="UP000321570">
    <property type="component" value="Unassembled WGS sequence"/>
</dbReference>
<proteinExistence type="predicted"/>
<reference evidence="1 2" key="1">
    <citation type="submission" date="2019-07" db="EMBL/GenBank/DDBJ databases">
        <authorList>
            <person name="Jastrzebski P J."/>
            <person name="Paukszto L."/>
            <person name="Jastrzebski P J."/>
        </authorList>
    </citation>
    <scope>NUCLEOTIDE SEQUENCE [LARGE SCALE GENOMIC DNA]</scope>
    <source>
        <strain evidence="1 2">WMS-il1</strain>
    </source>
</reference>
<dbReference type="EMBL" id="CABIJS010000697">
    <property type="protein sequence ID" value="VUZ55897.1"/>
    <property type="molecule type" value="Genomic_DNA"/>
</dbReference>
<evidence type="ECO:0000313" key="1">
    <source>
        <dbReference type="EMBL" id="VUZ55897.1"/>
    </source>
</evidence>
<name>A0A564Z8R6_HYMDI</name>